<evidence type="ECO:0000256" key="1">
    <source>
        <dbReference type="ARBA" id="ARBA00023015"/>
    </source>
</evidence>
<keyword evidence="1" id="KW-0805">Transcription regulation</keyword>
<dbReference type="SUPFAM" id="SSF46785">
    <property type="entry name" value="Winged helix' DNA-binding domain"/>
    <property type="match status" value="1"/>
</dbReference>
<dbReference type="Gene3D" id="1.10.10.10">
    <property type="entry name" value="Winged helix-like DNA-binding domain superfamily/Winged helix DNA-binding domain"/>
    <property type="match status" value="1"/>
</dbReference>
<gene>
    <name evidence="5" type="ORF">LTWDN19_11210</name>
</gene>
<dbReference type="InterPro" id="IPR036388">
    <property type="entry name" value="WH-like_DNA-bd_sf"/>
</dbReference>
<keyword evidence="3" id="KW-0804">Transcription</keyword>
<dbReference type="PANTHER" id="PTHR44846">
    <property type="entry name" value="MANNOSYL-D-GLYCERATE TRANSPORT/METABOLISM SYSTEM REPRESSOR MNGR-RELATED"/>
    <property type="match status" value="1"/>
</dbReference>
<name>A0ABM7QU15_LATCU</name>
<accession>A0ABM7QU15</accession>
<dbReference type="InterPro" id="IPR036390">
    <property type="entry name" value="WH_DNA-bd_sf"/>
</dbReference>
<dbReference type="InterPro" id="IPR028978">
    <property type="entry name" value="Chorismate_lyase_/UTRA_dom_sf"/>
</dbReference>
<reference evidence="5 6" key="1">
    <citation type="submission" date="2021-05" db="EMBL/GenBank/DDBJ databases">
        <title>Complete Genome Sequence of Latilactobacillus sp. Strain WDN19, a High D-Aspartate-producing Lactic Acid Bacterium Isolated from a Japanese Pickle.</title>
        <authorList>
            <person name="Kajitani K."/>
            <person name="Takahashi S."/>
        </authorList>
    </citation>
    <scope>NUCLEOTIDE SEQUENCE [LARGE SCALE GENOMIC DNA]</scope>
    <source>
        <strain evidence="5 6">WDN19</strain>
    </source>
</reference>
<dbReference type="Pfam" id="PF07702">
    <property type="entry name" value="UTRA"/>
    <property type="match status" value="1"/>
</dbReference>
<proteinExistence type="predicted"/>
<dbReference type="PROSITE" id="PS50949">
    <property type="entry name" value="HTH_GNTR"/>
    <property type="match status" value="1"/>
</dbReference>
<sequence length="232" mass="26761">MMKQYLFETISDEIETRIQRSEFKSGMLMPSEAELQQLFGASRTTIRKALDNLVAKELIIKKNGVGVYVKPQISSQNILEMTGVMKNNNLGNAAKQIKEFHLRKADKYYGELFDISDNALLYTIKHVYQEKQNQVYETIILPQQLYPTLNLTDIQMVNTIELVNSAKESFYGMQQDLQLVSMAPTQAKYLDLEEDVLLFKLSSQYYAENHKVIGISNRYEPADTTEFNIDFN</sequence>
<dbReference type="Proteomes" id="UP000825100">
    <property type="component" value="Chromosome"/>
</dbReference>
<dbReference type="SUPFAM" id="SSF64288">
    <property type="entry name" value="Chorismate lyase-like"/>
    <property type="match status" value="1"/>
</dbReference>
<keyword evidence="6" id="KW-1185">Reference proteome</keyword>
<keyword evidence="2" id="KW-0238">DNA-binding</keyword>
<dbReference type="PANTHER" id="PTHR44846:SF1">
    <property type="entry name" value="MANNOSYL-D-GLYCERATE TRANSPORT_METABOLISM SYSTEM REPRESSOR MNGR-RELATED"/>
    <property type="match status" value="1"/>
</dbReference>
<dbReference type="SMART" id="SM00345">
    <property type="entry name" value="HTH_GNTR"/>
    <property type="match status" value="1"/>
</dbReference>
<evidence type="ECO:0000313" key="5">
    <source>
        <dbReference type="EMBL" id="BCX30554.1"/>
    </source>
</evidence>
<organism evidence="5 6">
    <name type="scientific">Latilactobacillus curvatus</name>
    <name type="common">Lactobacillus curvatus</name>
    <dbReference type="NCBI Taxonomy" id="28038"/>
    <lineage>
        <taxon>Bacteria</taxon>
        <taxon>Bacillati</taxon>
        <taxon>Bacillota</taxon>
        <taxon>Bacilli</taxon>
        <taxon>Lactobacillales</taxon>
        <taxon>Lactobacillaceae</taxon>
        <taxon>Latilactobacillus</taxon>
    </lineage>
</organism>
<feature type="domain" description="HTH gntR-type" evidence="4">
    <location>
        <begin position="4"/>
        <end position="72"/>
    </location>
</feature>
<dbReference type="InterPro" id="IPR011663">
    <property type="entry name" value="UTRA"/>
</dbReference>
<dbReference type="EMBL" id="AP024685">
    <property type="protein sequence ID" value="BCX30554.1"/>
    <property type="molecule type" value="Genomic_DNA"/>
</dbReference>
<dbReference type="InterPro" id="IPR050679">
    <property type="entry name" value="Bact_HTH_transcr_reg"/>
</dbReference>
<evidence type="ECO:0000259" key="4">
    <source>
        <dbReference type="PROSITE" id="PS50949"/>
    </source>
</evidence>
<protein>
    <submittedName>
        <fullName evidence="5">GntR family transcriptional regulator</fullName>
    </submittedName>
</protein>
<evidence type="ECO:0000256" key="3">
    <source>
        <dbReference type="ARBA" id="ARBA00023163"/>
    </source>
</evidence>
<dbReference type="Gene3D" id="3.40.1410.10">
    <property type="entry name" value="Chorismate lyase-like"/>
    <property type="match status" value="1"/>
</dbReference>
<evidence type="ECO:0000313" key="6">
    <source>
        <dbReference type="Proteomes" id="UP000825100"/>
    </source>
</evidence>
<dbReference type="CDD" id="cd07377">
    <property type="entry name" value="WHTH_GntR"/>
    <property type="match status" value="1"/>
</dbReference>
<evidence type="ECO:0000256" key="2">
    <source>
        <dbReference type="ARBA" id="ARBA00023125"/>
    </source>
</evidence>
<dbReference type="InterPro" id="IPR000524">
    <property type="entry name" value="Tscrpt_reg_HTH_GntR"/>
</dbReference>
<dbReference type="PRINTS" id="PR00035">
    <property type="entry name" value="HTHGNTR"/>
</dbReference>
<dbReference type="Pfam" id="PF00392">
    <property type="entry name" value="GntR"/>
    <property type="match status" value="1"/>
</dbReference>